<dbReference type="PANTHER" id="PTHR39425:SF1">
    <property type="entry name" value="CYTOCHROME C7-LIKE DOMAIN-CONTAINING PROTEIN"/>
    <property type="match status" value="1"/>
</dbReference>
<dbReference type="PANTHER" id="PTHR39425">
    <property type="entry name" value="LIPOPROTEIN CYTOCHROME C"/>
    <property type="match status" value="1"/>
</dbReference>
<dbReference type="Proteomes" id="UP000009881">
    <property type="component" value="Unassembled WGS sequence"/>
</dbReference>
<organism evidence="2 3">
    <name type="scientific">Caenispirillum salinarum AK4</name>
    <dbReference type="NCBI Taxonomy" id="1238182"/>
    <lineage>
        <taxon>Bacteria</taxon>
        <taxon>Pseudomonadati</taxon>
        <taxon>Pseudomonadota</taxon>
        <taxon>Alphaproteobacteria</taxon>
        <taxon>Rhodospirillales</taxon>
        <taxon>Novispirillaceae</taxon>
        <taxon>Caenispirillum</taxon>
    </lineage>
</organism>
<evidence type="ECO:0000313" key="2">
    <source>
        <dbReference type="EMBL" id="EKV29531.1"/>
    </source>
</evidence>
<sequence>MTCHSQLWTDADLLAPVRQSWAERTPIHWARVHNLPDFAYFDHSIHVSSGVGCVECHGNVDEMPLTRQAENLRMRFCIDCHDDPAPRLRPREAVFDMDWTPPPDRRALGERLVERYGIDTDDLTHCYICHR</sequence>
<dbReference type="SUPFAM" id="SSF48695">
    <property type="entry name" value="Multiheme cytochromes"/>
    <property type="match status" value="1"/>
</dbReference>
<dbReference type="AlphaFoldDB" id="K9HLV1"/>
<dbReference type="Pfam" id="PF14522">
    <property type="entry name" value="Cytochrome_C7"/>
    <property type="match status" value="1"/>
</dbReference>
<gene>
    <name evidence="2" type="ORF">C882_0353</name>
</gene>
<dbReference type="Gene3D" id="3.90.10.10">
    <property type="entry name" value="Cytochrome C3"/>
    <property type="match status" value="1"/>
</dbReference>
<dbReference type="InterPro" id="IPR029467">
    <property type="entry name" value="Cyt_c7-like"/>
</dbReference>
<protein>
    <submittedName>
        <fullName evidence="2">Chaperone protein HtpG</fullName>
    </submittedName>
</protein>
<dbReference type="eggNOG" id="COG3880">
    <property type="taxonomic scope" value="Bacteria"/>
</dbReference>
<keyword evidence="3" id="KW-1185">Reference proteome</keyword>
<feature type="domain" description="Cytochrome c7-like" evidence="1">
    <location>
        <begin position="40"/>
        <end position="130"/>
    </location>
</feature>
<comment type="caution">
    <text evidence="2">The sequence shown here is derived from an EMBL/GenBank/DDBJ whole genome shotgun (WGS) entry which is preliminary data.</text>
</comment>
<accession>K9HLV1</accession>
<evidence type="ECO:0000259" key="1">
    <source>
        <dbReference type="Pfam" id="PF14522"/>
    </source>
</evidence>
<evidence type="ECO:0000313" key="3">
    <source>
        <dbReference type="Proteomes" id="UP000009881"/>
    </source>
</evidence>
<dbReference type="STRING" id="1238182.C882_0353"/>
<proteinExistence type="predicted"/>
<dbReference type="EMBL" id="ANHY01000012">
    <property type="protein sequence ID" value="EKV29531.1"/>
    <property type="molecule type" value="Genomic_DNA"/>
</dbReference>
<reference evidence="2 3" key="1">
    <citation type="journal article" date="2013" name="Genome Announc.">
        <title>Draft Genome Sequence of an Alphaproteobacterium, Caenispirillum salinarum AK4(T), Isolated from a Solar Saltern.</title>
        <authorList>
            <person name="Khatri I."/>
            <person name="Singh A."/>
            <person name="Korpole S."/>
            <person name="Pinnaka A.K."/>
            <person name="Subramanian S."/>
        </authorList>
    </citation>
    <scope>NUCLEOTIDE SEQUENCE [LARGE SCALE GENOMIC DNA]</scope>
    <source>
        <strain evidence="2 3">AK4</strain>
    </source>
</reference>
<name>K9HLV1_9PROT</name>
<dbReference type="PATRIC" id="fig|1238182.3.peg.2568"/>
<dbReference type="InterPro" id="IPR036280">
    <property type="entry name" value="Multihaem_cyt_sf"/>
</dbReference>